<dbReference type="InterPro" id="IPR002401">
    <property type="entry name" value="Cyt_P450_E_grp-I"/>
</dbReference>
<evidence type="ECO:0000256" key="5">
    <source>
        <dbReference type="ARBA" id="ARBA00023004"/>
    </source>
</evidence>
<dbReference type="InterPro" id="IPR017972">
    <property type="entry name" value="Cyt_P450_CS"/>
</dbReference>
<dbReference type="GO" id="GO:0004497">
    <property type="term" value="F:monooxygenase activity"/>
    <property type="evidence" value="ECO:0007669"/>
    <property type="project" value="UniProtKB-KW"/>
</dbReference>
<comment type="similarity">
    <text evidence="2 7">Belongs to the cytochrome P450 family.</text>
</comment>
<keyword evidence="4 7" id="KW-0560">Oxidoreductase</keyword>
<organism evidence="9 10">
    <name type="scientific">Spinacia oleracea</name>
    <name type="common">Spinach</name>
    <dbReference type="NCBI Taxonomy" id="3562"/>
    <lineage>
        <taxon>Eukaryota</taxon>
        <taxon>Viridiplantae</taxon>
        <taxon>Streptophyta</taxon>
        <taxon>Embryophyta</taxon>
        <taxon>Tracheophyta</taxon>
        <taxon>Spermatophyta</taxon>
        <taxon>Magnoliopsida</taxon>
        <taxon>eudicotyledons</taxon>
        <taxon>Gunneridae</taxon>
        <taxon>Pentapetalae</taxon>
        <taxon>Caryophyllales</taxon>
        <taxon>Chenopodiaceae</taxon>
        <taxon>Chenopodioideae</taxon>
        <taxon>Anserineae</taxon>
        <taxon>Spinacia</taxon>
    </lineage>
</organism>
<evidence type="ECO:0000256" key="6">
    <source>
        <dbReference type="PIRSR" id="PIRSR602401-1"/>
    </source>
</evidence>
<keyword evidence="8" id="KW-0472">Membrane</keyword>
<dbReference type="InterPro" id="IPR036396">
    <property type="entry name" value="Cyt_P450_sf"/>
</dbReference>
<dbReference type="SUPFAM" id="SSF48264">
    <property type="entry name" value="Cytochrome P450"/>
    <property type="match status" value="1"/>
</dbReference>
<evidence type="ECO:0000313" key="10">
    <source>
        <dbReference type="RefSeq" id="XP_021837701.2"/>
    </source>
</evidence>
<evidence type="ECO:0000256" key="1">
    <source>
        <dbReference type="ARBA" id="ARBA00001971"/>
    </source>
</evidence>
<sequence>MIIHYSFPQLIMEPIYPLITLLLILVITLLYFTYHQITTTKKQLHLGFKTYPFLGTLPQFLANRHRFLDWSTEVLASIPTHTSIFFRPGKVHGVITAYPPNVEHILKTRFDNYPKGARFASLLHDFLGTGIFNADDHLWRVQRKTASFEFNKRSLKNFVLDSVRSEIITRLIPILKEASGSNRVLDLQDVLERFAFDNVCKLAFDYDPGCLAGNGSGESEFMRAFEEAATLSAERFMYALPFLWRIKKLFNIGSEKRLRDSIETVNGFADRIIRTRLDEISREQRINNLNYQDLLSRFISSTEEISEVQRDCNFLRDVVISFILAGRDTTSSGLSWFFWLLSNNSDVLTKIRSEVGNVRARADKQVGDSYNFDDLREMNYLHAALSETLRLYPPVPVDTRSCSEDDIFPDGTKVKKNWFVTYNTYAMGRMESIWGRDCLVFRPERWIDENGLYKPENPFRYPVFHAGPRICLGKEMAYVQMKSIVACVVEQFDVDVLGKEKCPEYLLSLTLRTKNGLPVRVKPRKL</sequence>
<dbReference type="PANTHER" id="PTHR24296">
    <property type="entry name" value="CYTOCHROME P450"/>
    <property type="match status" value="1"/>
</dbReference>
<dbReference type="GeneID" id="110777406"/>
<dbReference type="Pfam" id="PF00067">
    <property type="entry name" value="p450"/>
    <property type="match status" value="1"/>
</dbReference>
<dbReference type="Gene3D" id="1.10.630.10">
    <property type="entry name" value="Cytochrome P450"/>
    <property type="match status" value="1"/>
</dbReference>
<evidence type="ECO:0000256" key="3">
    <source>
        <dbReference type="ARBA" id="ARBA00022723"/>
    </source>
</evidence>
<dbReference type="Proteomes" id="UP000813463">
    <property type="component" value="Chromosome 1"/>
</dbReference>
<comment type="cofactor">
    <cofactor evidence="1 6">
        <name>heme</name>
        <dbReference type="ChEBI" id="CHEBI:30413"/>
    </cofactor>
</comment>
<keyword evidence="5 6" id="KW-0408">Iron</keyword>
<evidence type="ECO:0000256" key="7">
    <source>
        <dbReference type="RuleBase" id="RU000461"/>
    </source>
</evidence>
<keyword evidence="8" id="KW-1133">Transmembrane helix</keyword>
<keyword evidence="8" id="KW-0812">Transmembrane</keyword>
<dbReference type="AlphaFoldDB" id="A0A9R0JK49"/>
<dbReference type="KEGG" id="soe:110777406"/>
<reference evidence="9" key="1">
    <citation type="journal article" date="2021" name="Nat. Commun.">
        <title>Genomic analyses provide insights into spinach domestication and the genetic basis of agronomic traits.</title>
        <authorList>
            <person name="Cai X."/>
            <person name="Sun X."/>
            <person name="Xu C."/>
            <person name="Sun H."/>
            <person name="Wang X."/>
            <person name="Ge C."/>
            <person name="Zhang Z."/>
            <person name="Wang Q."/>
            <person name="Fei Z."/>
            <person name="Jiao C."/>
            <person name="Wang Q."/>
        </authorList>
    </citation>
    <scope>NUCLEOTIDE SEQUENCE [LARGE SCALE GENOMIC DNA]</scope>
    <source>
        <strain evidence="9">cv. Varoflay</strain>
    </source>
</reference>
<name>A0A9R0JK49_SPIOL</name>
<feature type="transmembrane region" description="Helical" evidence="8">
    <location>
        <begin position="15"/>
        <end position="34"/>
    </location>
</feature>
<gene>
    <name evidence="10" type="primary">LOC110777406</name>
</gene>
<keyword evidence="7" id="KW-0503">Monooxygenase</keyword>
<dbReference type="GO" id="GO:0016705">
    <property type="term" value="F:oxidoreductase activity, acting on paired donors, with incorporation or reduction of molecular oxygen"/>
    <property type="evidence" value="ECO:0007669"/>
    <property type="project" value="InterPro"/>
</dbReference>
<accession>A0A9R0JK49</accession>
<keyword evidence="9" id="KW-1185">Reference proteome</keyword>
<feature type="binding site" description="axial binding residue" evidence="6">
    <location>
        <position position="471"/>
    </location>
    <ligand>
        <name>heme</name>
        <dbReference type="ChEBI" id="CHEBI:30413"/>
    </ligand>
    <ligandPart>
        <name>Fe</name>
        <dbReference type="ChEBI" id="CHEBI:18248"/>
    </ligandPart>
</feature>
<dbReference type="CDD" id="cd11064">
    <property type="entry name" value="CYP86A"/>
    <property type="match status" value="1"/>
</dbReference>
<evidence type="ECO:0000256" key="4">
    <source>
        <dbReference type="ARBA" id="ARBA00023002"/>
    </source>
</evidence>
<dbReference type="RefSeq" id="XP_021837701.2">
    <property type="nucleotide sequence ID" value="XM_021982009.2"/>
</dbReference>
<dbReference type="GO" id="GO:0005506">
    <property type="term" value="F:iron ion binding"/>
    <property type="evidence" value="ECO:0007669"/>
    <property type="project" value="InterPro"/>
</dbReference>
<keyword evidence="6 7" id="KW-0349">Heme</keyword>
<keyword evidence="3 6" id="KW-0479">Metal-binding</keyword>
<protein>
    <submittedName>
        <fullName evidence="10">Cytochrome P450 CYP94D108-like</fullName>
    </submittedName>
</protein>
<dbReference type="PROSITE" id="PS00086">
    <property type="entry name" value="CYTOCHROME_P450"/>
    <property type="match status" value="1"/>
</dbReference>
<dbReference type="PRINTS" id="PR00463">
    <property type="entry name" value="EP450I"/>
</dbReference>
<dbReference type="InterPro" id="IPR001128">
    <property type="entry name" value="Cyt_P450"/>
</dbReference>
<dbReference type="GO" id="GO:0020037">
    <property type="term" value="F:heme binding"/>
    <property type="evidence" value="ECO:0007669"/>
    <property type="project" value="InterPro"/>
</dbReference>
<reference evidence="10" key="2">
    <citation type="submission" date="2025-08" db="UniProtKB">
        <authorList>
            <consortium name="RefSeq"/>
        </authorList>
    </citation>
    <scope>IDENTIFICATION</scope>
    <source>
        <tissue evidence="10">Leaf</tissue>
    </source>
</reference>
<evidence type="ECO:0000256" key="2">
    <source>
        <dbReference type="ARBA" id="ARBA00010617"/>
    </source>
</evidence>
<dbReference type="PRINTS" id="PR00385">
    <property type="entry name" value="P450"/>
</dbReference>
<evidence type="ECO:0000256" key="8">
    <source>
        <dbReference type="SAM" id="Phobius"/>
    </source>
</evidence>
<dbReference type="GO" id="GO:0006629">
    <property type="term" value="P:lipid metabolic process"/>
    <property type="evidence" value="ECO:0007669"/>
    <property type="project" value="UniProtKB-ARBA"/>
</dbReference>
<proteinExistence type="inferred from homology"/>
<evidence type="ECO:0000313" key="9">
    <source>
        <dbReference type="Proteomes" id="UP000813463"/>
    </source>
</evidence>